<dbReference type="PANTHER" id="PTHR37299:SF1">
    <property type="entry name" value="STAGE 0 SPORULATION PROTEIN A HOMOLOG"/>
    <property type="match status" value="1"/>
</dbReference>
<feature type="domain" description="Response regulatory" evidence="2">
    <location>
        <begin position="5"/>
        <end position="116"/>
    </location>
</feature>
<dbReference type="Gene3D" id="3.40.50.2300">
    <property type="match status" value="1"/>
</dbReference>
<dbReference type="PANTHER" id="PTHR37299">
    <property type="entry name" value="TRANSCRIPTIONAL REGULATOR-RELATED"/>
    <property type="match status" value="1"/>
</dbReference>
<dbReference type="SMART" id="SM00850">
    <property type="entry name" value="LytTR"/>
    <property type="match status" value="1"/>
</dbReference>
<dbReference type="PROSITE" id="PS50110">
    <property type="entry name" value="RESPONSE_REGULATORY"/>
    <property type="match status" value="1"/>
</dbReference>
<feature type="domain" description="HTH LytTR-type" evidence="3">
    <location>
        <begin position="132"/>
        <end position="227"/>
    </location>
</feature>
<keyword evidence="5" id="KW-1185">Reference proteome</keyword>
<dbReference type="Gene3D" id="2.40.50.1020">
    <property type="entry name" value="LytTr DNA-binding domain"/>
    <property type="match status" value="1"/>
</dbReference>
<dbReference type="PROSITE" id="PS50930">
    <property type="entry name" value="HTH_LYTTR"/>
    <property type="match status" value="1"/>
</dbReference>
<feature type="modified residue" description="4-aspartylphosphate" evidence="1">
    <location>
        <position position="56"/>
    </location>
</feature>
<dbReference type="Pfam" id="PF00072">
    <property type="entry name" value="Response_reg"/>
    <property type="match status" value="1"/>
</dbReference>
<reference evidence="4" key="1">
    <citation type="submission" date="2021-01" db="EMBL/GenBank/DDBJ databases">
        <title>Marivirga aurantiaca sp. nov., isolated from intertidal surface sediments.</title>
        <authorList>
            <person name="Zhang M."/>
        </authorList>
    </citation>
    <scope>NUCLEOTIDE SEQUENCE</scope>
    <source>
        <strain evidence="4">S37H4</strain>
    </source>
</reference>
<name>A0A934X1D0_9BACT</name>
<dbReference type="Pfam" id="PF04397">
    <property type="entry name" value="LytTR"/>
    <property type="match status" value="1"/>
</dbReference>
<dbReference type="EMBL" id="JAEQBW010000014">
    <property type="protein sequence ID" value="MBK6267119.1"/>
    <property type="molecule type" value="Genomic_DNA"/>
</dbReference>
<dbReference type="SUPFAM" id="SSF52172">
    <property type="entry name" value="CheY-like"/>
    <property type="match status" value="1"/>
</dbReference>
<proteinExistence type="predicted"/>
<gene>
    <name evidence="4" type="ORF">JKA74_18895</name>
</gene>
<dbReference type="SMART" id="SM00448">
    <property type="entry name" value="REC"/>
    <property type="match status" value="1"/>
</dbReference>
<dbReference type="GO" id="GO:0003677">
    <property type="term" value="F:DNA binding"/>
    <property type="evidence" value="ECO:0007669"/>
    <property type="project" value="InterPro"/>
</dbReference>
<evidence type="ECO:0000313" key="4">
    <source>
        <dbReference type="EMBL" id="MBK6267119.1"/>
    </source>
</evidence>
<dbReference type="AlphaFoldDB" id="A0A934X1D0"/>
<dbReference type="InterPro" id="IPR011006">
    <property type="entry name" value="CheY-like_superfamily"/>
</dbReference>
<evidence type="ECO:0000259" key="3">
    <source>
        <dbReference type="PROSITE" id="PS50930"/>
    </source>
</evidence>
<evidence type="ECO:0000259" key="2">
    <source>
        <dbReference type="PROSITE" id="PS50110"/>
    </source>
</evidence>
<evidence type="ECO:0000256" key="1">
    <source>
        <dbReference type="PROSITE-ProRule" id="PRU00169"/>
    </source>
</evidence>
<dbReference type="InterPro" id="IPR046947">
    <property type="entry name" value="LytR-like"/>
</dbReference>
<organism evidence="4 5">
    <name type="scientific">Marivirga aurantiaca</name>
    <dbReference type="NCBI Taxonomy" id="2802615"/>
    <lineage>
        <taxon>Bacteria</taxon>
        <taxon>Pseudomonadati</taxon>
        <taxon>Bacteroidota</taxon>
        <taxon>Cytophagia</taxon>
        <taxon>Cytophagales</taxon>
        <taxon>Marivirgaceae</taxon>
        <taxon>Marivirga</taxon>
    </lineage>
</organism>
<protein>
    <submittedName>
        <fullName evidence="4">Response regulator transcription factor</fullName>
    </submittedName>
</protein>
<accession>A0A934X1D0</accession>
<keyword evidence="1" id="KW-0597">Phosphoprotein</keyword>
<comment type="caution">
    <text evidence="4">The sequence shown here is derived from an EMBL/GenBank/DDBJ whole genome shotgun (WGS) entry which is preliminary data.</text>
</comment>
<dbReference type="InterPro" id="IPR001789">
    <property type="entry name" value="Sig_transdc_resp-reg_receiver"/>
</dbReference>
<sequence length="227" mass="26378">MQQINCIIADDEPLARQLMVSYVEKTPYLKLEGVFKNAWEVQEYLSVEKPDLLLLDIEMPGLDGLTFIKTLPAPPEVIFITAHRDYAVEAFEVKALDYLLKPVSFERFLKAVNNFPPRSINISETPVKTDHLFISIDRQMVKVPFDQIFYIEAMGDYVKFYTAQDRPLISKMKLKDCIEQIPSGSFVQIHRSFIINKAHIKAYTQEKVRVGKEWLKISRSYKDQLEL</sequence>
<dbReference type="Proteomes" id="UP000611723">
    <property type="component" value="Unassembled WGS sequence"/>
</dbReference>
<evidence type="ECO:0000313" key="5">
    <source>
        <dbReference type="Proteomes" id="UP000611723"/>
    </source>
</evidence>
<dbReference type="RefSeq" id="WP_201432809.1">
    <property type="nucleotide sequence ID" value="NZ_JAEQBW010000014.1"/>
</dbReference>
<dbReference type="GO" id="GO:0000156">
    <property type="term" value="F:phosphorelay response regulator activity"/>
    <property type="evidence" value="ECO:0007669"/>
    <property type="project" value="InterPro"/>
</dbReference>
<dbReference type="InterPro" id="IPR007492">
    <property type="entry name" value="LytTR_DNA-bd_dom"/>
</dbReference>